<feature type="compositionally biased region" description="Acidic residues" evidence="1">
    <location>
        <begin position="1"/>
        <end position="23"/>
    </location>
</feature>
<dbReference type="Pfam" id="PF02368">
    <property type="entry name" value="Big_2"/>
    <property type="match status" value="1"/>
</dbReference>
<gene>
    <name evidence="3" type="ORF">B9M88_09375</name>
</gene>
<dbReference type="SUPFAM" id="SSF49373">
    <property type="entry name" value="Invasin/intimin cell-adhesion fragments"/>
    <property type="match status" value="1"/>
</dbReference>
<evidence type="ECO:0000259" key="2">
    <source>
        <dbReference type="SMART" id="SM00635"/>
    </source>
</evidence>
<feature type="region of interest" description="Disordered" evidence="1">
    <location>
        <begin position="98"/>
        <end position="134"/>
    </location>
</feature>
<proteinExistence type="predicted"/>
<feature type="domain" description="BIG2" evidence="2">
    <location>
        <begin position="23"/>
        <end position="97"/>
    </location>
</feature>
<accession>A0ABX3Z0P2</accession>
<name>A0ABX3Z0P2_9STAP</name>
<dbReference type="Gene3D" id="2.60.40.1080">
    <property type="match status" value="1"/>
</dbReference>
<organism evidence="3 4">
    <name type="scientific">Staphylococcus agnetis</name>
    <dbReference type="NCBI Taxonomy" id="985762"/>
    <lineage>
        <taxon>Bacteria</taxon>
        <taxon>Bacillati</taxon>
        <taxon>Bacillota</taxon>
        <taxon>Bacilli</taxon>
        <taxon>Bacillales</taxon>
        <taxon>Staphylococcaceae</taxon>
        <taxon>Staphylococcus</taxon>
    </lineage>
</organism>
<reference evidence="3 4" key="1">
    <citation type="submission" date="2017-04" db="EMBL/GenBank/DDBJ databases">
        <title>Staphylococcus agnetis, a potential pathogen in the broiler production.</title>
        <authorList>
            <person name="Poulsen L."/>
        </authorList>
    </citation>
    <scope>NUCLEOTIDE SEQUENCE [LARGE SCALE GENOMIC DNA]</scope>
    <source>
        <strain evidence="3 4">723_310714_2_2_spleen</strain>
    </source>
</reference>
<feature type="compositionally biased region" description="Basic and acidic residues" evidence="1">
    <location>
        <begin position="100"/>
        <end position="119"/>
    </location>
</feature>
<keyword evidence="4" id="KW-1185">Reference proteome</keyword>
<sequence length="134" mass="14521">MEDEESSPSDQDLNGDDDSEPEVESSVKIQGRVKTVVVDGTVQLSVTHTPKEASVTYDSLQKDIATVNESGLVTGVKEGLATITATVNDKIDKITINVKAKPEEEQEDPHHEERLEENLASHSDSSDSELESSV</sequence>
<dbReference type="SMART" id="SM00635">
    <property type="entry name" value="BID_2"/>
    <property type="match status" value="1"/>
</dbReference>
<protein>
    <recommendedName>
        <fullName evidence="2">BIG2 domain-containing protein</fullName>
    </recommendedName>
</protein>
<comment type="caution">
    <text evidence="3">The sequence shown here is derived from an EMBL/GenBank/DDBJ whole genome shotgun (WGS) entry which is preliminary data.</text>
</comment>
<dbReference type="Proteomes" id="UP000195208">
    <property type="component" value="Unassembled WGS sequence"/>
</dbReference>
<dbReference type="InterPro" id="IPR008964">
    <property type="entry name" value="Invasin/intimin_cell_adhesion"/>
</dbReference>
<feature type="region of interest" description="Disordered" evidence="1">
    <location>
        <begin position="1"/>
        <end position="30"/>
    </location>
</feature>
<dbReference type="GeneID" id="41074179"/>
<dbReference type="EMBL" id="NEFX01000018">
    <property type="protein sequence ID" value="OTW30469.1"/>
    <property type="molecule type" value="Genomic_DNA"/>
</dbReference>
<evidence type="ECO:0000313" key="4">
    <source>
        <dbReference type="Proteomes" id="UP000195208"/>
    </source>
</evidence>
<evidence type="ECO:0000256" key="1">
    <source>
        <dbReference type="SAM" id="MobiDB-lite"/>
    </source>
</evidence>
<dbReference type="RefSeq" id="WP_052257810.1">
    <property type="nucleotide sequence ID" value="NZ_JAPTFZ010000006.1"/>
</dbReference>
<dbReference type="InterPro" id="IPR003343">
    <property type="entry name" value="Big_2"/>
</dbReference>
<evidence type="ECO:0000313" key="3">
    <source>
        <dbReference type="EMBL" id="OTW30469.1"/>
    </source>
</evidence>